<dbReference type="SUPFAM" id="SSF54427">
    <property type="entry name" value="NTF2-like"/>
    <property type="match status" value="1"/>
</dbReference>
<name>A0A1N7C6D7_9RHOO</name>
<dbReference type="STRING" id="34027.SAMN05421829_12229"/>
<organism evidence="2 3">
    <name type="scientific">Aromatoleum tolulyticum</name>
    <dbReference type="NCBI Taxonomy" id="34027"/>
    <lineage>
        <taxon>Bacteria</taxon>
        <taxon>Pseudomonadati</taxon>
        <taxon>Pseudomonadota</taxon>
        <taxon>Betaproteobacteria</taxon>
        <taxon>Rhodocyclales</taxon>
        <taxon>Rhodocyclaceae</taxon>
        <taxon>Aromatoleum</taxon>
    </lineage>
</organism>
<dbReference type="EMBL" id="FTMD01000022">
    <property type="protein sequence ID" value="SIR59221.1"/>
    <property type="molecule type" value="Genomic_DNA"/>
</dbReference>
<dbReference type="AlphaFoldDB" id="A0A1N7C6D7"/>
<dbReference type="InterPro" id="IPR037401">
    <property type="entry name" value="SnoaL-like"/>
</dbReference>
<evidence type="ECO:0000313" key="3">
    <source>
        <dbReference type="Proteomes" id="UP000186819"/>
    </source>
</evidence>
<feature type="domain" description="SnoaL-like" evidence="1">
    <location>
        <begin position="12"/>
        <end position="134"/>
    </location>
</feature>
<dbReference type="InterPro" id="IPR032710">
    <property type="entry name" value="NTF2-like_dom_sf"/>
</dbReference>
<proteinExistence type="predicted"/>
<dbReference type="Proteomes" id="UP000186819">
    <property type="component" value="Unassembled WGS sequence"/>
</dbReference>
<protein>
    <submittedName>
        <fullName evidence="2">SnoaL-like domain-containing protein</fullName>
    </submittedName>
</protein>
<sequence length="175" mass="19705">MNMDSANRLLDELATKQALYELSVTYCRGADRGDADLFGSVWTADAQVDCGGFQGPASEFVRIVTTPSEMRERSFHTVTNHHFRIDGDSARGEVYVFAASTVNLGGERLDQLIGGRYIDEYRRSGGVWKIARRTFVFDWDINQPVSAMVEEKRLIGEITKRGRYDKDDPSWALLG</sequence>
<accession>A0A1N7C6D7</accession>
<evidence type="ECO:0000259" key="1">
    <source>
        <dbReference type="Pfam" id="PF13577"/>
    </source>
</evidence>
<dbReference type="Gene3D" id="3.10.450.50">
    <property type="match status" value="1"/>
</dbReference>
<dbReference type="Pfam" id="PF13577">
    <property type="entry name" value="SnoaL_4"/>
    <property type="match status" value="1"/>
</dbReference>
<dbReference type="RefSeq" id="WP_076604256.1">
    <property type="nucleotide sequence ID" value="NZ_FTMD01000022.1"/>
</dbReference>
<keyword evidence="3" id="KW-1185">Reference proteome</keyword>
<gene>
    <name evidence="2" type="ORF">SAMN05421829_12229</name>
</gene>
<evidence type="ECO:0000313" key="2">
    <source>
        <dbReference type="EMBL" id="SIR59221.1"/>
    </source>
</evidence>
<reference evidence="3" key="1">
    <citation type="submission" date="2017-01" db="EMBL/GenBank/DDBJ databases">
        <authorList>
            <person name="Varghese N."/>
            <person name="Submissions S."/>
        </authorList>
    </citation>
    <scope>NUCLEOTIDE SEQUENCE [LARGE SCALE GENOMIC DNA]</scope>
    <source>
        <strain evidence="3">ATCC 51758</strain>
    </source>
</reference>